<accession>A0A1Y5SKG4</accession>
<evidence type="ECO:0000259" key="2">
    <source>
        <dbReference type="Pfam" id="PF23189"/>
    </source>
</evidence>
<dbReference type="Pfam" id="PF06792">
    <property type="entry name" value="UPF0261"/>
    <property type="match status" value="1"/>
</dbReference>
<gene>
    <name evidence="3" type="ORF">PSJ8397_02057</name>
</gene>
<dbReference type="AlphaFoldDB" id="A0A1Y5SKG4"/>
<dbReference type="Pfam" id="PF23189">
    <property type="entry name" value="UPF0261_C"/>
    <property type="match status" value="1"/>
</dbReference>
<evidence type="ECO:0000313" key="3">
    <source>
        <dbReference type="EMBL" id="SLN41143.1"/>
    </source>
</evidence>
<evidence type="ECO:0000259" key="1">
    <source>
        <dbReference type="Pfam" id="PF06792"/>
    </source>
</evidence>
<name>A0A1Y5SKG4_9RHOB</name>
<proteinExistence type="predicted"/>
<feature type="domain" description="UPF0261" evidence="1">
    <location>
        <begin position="54"/>
        <end position="152"/>
    </location>
</feature>
<reference evidence="3 4" key="1">
    <citation type="submission" date="2017-03" db="EMBL/GenBank/DDBJ databases">
        <authorList>
            <person name="Afonso C.L."/>
            <person name="Miller P.J."/>
            <person name="Scott M.A."/>
            <person name="Spackman E."/>
            <person name="Goraichik I."/>
            <person name="Dimitrov K.M."/>
            <person name="Suarez D.L."/>
            <person name="Swayne D.E."/>
        </authorList>
    </citation>
    <scope>NUCLEOTIDE SEQUENCE [LARGE SCALE GENOMIC DNA]</scope>
    <source>
        <strain evidence="3 4">CECT 8397</strain>
    </source>
</reference>
<dbReference type="OrthoDB" id="9776369at2"/>
<dbReference type="EMBL" id="FWFT01000003">
    <property type="protein sequence ID" value="SLN41143.1"/>
    <property type="molecule type" value="Genomic_DNA"/>
</dbReference>
<dbReference type="Gene3D" id="3.40.50.12020">
    <property type="entry name" value="Uncharacterised protein family UPF0261, NN domain"/>
    <property type="match status" value="1"/>
</dbReference>
<dbReference type="Gene3D" id="3.40.50.12030">
    <property type="entry name" value="Uncharacterised protein family UPF0261, NC domain"/>
    <property type="match status" value="1"/>
</dbReference>
<dbReference type="InterPro" id="IPR051353">
    <property type="entry name" value="Tobamovirus_resist_UPF0261"/>
</dbReference>
<organism evidence="3 4">
    <name type="scientific">Pseudooctadecabacter jejudonensis</name>
    <dbReference type="NCBI Taxonomy" id="1391910"/>
    <lineage>
        <taxon>Bacteria</taxon>
        <taxon>Pseudomonadati</taxon>
        <taxon>Pseudomonadota</taxon>
        <taxon>Alphaproteobacteria</taxon>
        <taxon>Rhodobacterales</taxon>
        <taxon>Paracoccaceae</taxon>
        <taxon>Pseudooctadecabacter</taxon>
    </lineage>
</organism>
<protein>
    <submittedName>
        <fullName evidence="3">Uncharacterized protein</fullName>
    </submittedName>
</protein>
<dbReference type="CDD" id="cd15488">
    <property type="entry name" value="Tm-1-like"/>
    <property type="match status" value="1"/>
</dbReference>
<dbReference type="PANTHER" id="PTHR31862:SF1">
    <property type="entry name" value="UPF0261 DOMAIN PROTEIN (AFU_ORTHOLOGUE AFUA_1G10120)"/>
    <property type="match status" value="1"/>
</dbReference>
<dbReference type="InterPro" id="IPR056778">
    <property type="entry name" value="UPF0261_C"/>
</dbReference>
<dbReference type="RefSeq" id="WP_085864486.1">
    <property type="nucleotide sequence ID" value="NZ_FWFT01000003.1"/>
</dbReference>
<dbReference type="PANTHER" id="PTHR31862">
    <property type="entry name" value="UPF0261 DOMAIN PROTEIN (AFU_ORTHOLOGUE AFUA_1G10120)"/>
    <property type="match status" value="1"/>
</dbReference>
<dbReference type="InterPro" id="IPR044122">
    <property type="entry name" value="UPF0261_N"/>
</dbReference>
<sequence>MNDAKVIVLSTLETKQDETDYLVTCLTEKGAKAQVLDISLASGGTILDSLGKLDAMEAQIQAAVRTLAQDLGRACAVVALGGGTGGEIAMRIFRSLPATFPKVLITPLPFDPRAAVAETSVMLVPTLVDICGLNDTLREVIQNAAAMVAGLCGGPRRTQVERSIGVTGLGSTEAAVKGLVSGLTVQGHEATVFHSNGFGGAGFARFAQAGAFKAIVDLTPHEVTRLHIAGVHIPMPTRFSAGGDLPRIVVPGAANFIGLGEPSTLAPDYLERPHYQHSGYFTHAKVTPDEMAQIATALIDALNANTGPRALIVPMGGFSHQDCPGGAIEDPALRDVFLETAHARLAADISLQVIDAHISSPEITTAILATLNTFMKETHV</sequence>
<keyword evidence="4" id="KW-1185">Reference proteome</keyword>
<dbReference type="Proteomes" id="UP000193623">
    <property type="component" value="Unassembled WGS sequence"/>
</dbReference>
<feature type="domain" description="UPF0261" evidence="2">
    <location>
        <begin position="163"/>
        <end position="374"/>
    </location>
</feature>
<evidence type="ECO:0000313" key="4">
    <source>
        <dbReference type="Proteomes" id="UP000193623"/>
    </source>
</evidence>